<dbReference type="PROSITE" id="PS50082">
    <property type="entry name" value="WD_REPEATS_2"/>
    <property type="match status" value="1"/>
</dbReference>
<protein>
    <submittedName>
        <fullName evidence="9">Wd repeat-containing protein 76-like protein</fullName>
    </submittedName>
</protein>
<keyword evidence="8" id="KW-0812">Transmembrane</keyword>
<dbReference type="InterPro" id="IPR001680">
    <property type="entry name" value="WD40_rpt"/>
</dbReference>
<dbReference type="PROSITE" id="PS50294">
    <property type="entry name" value="WD_REPEATS_REGION"/>
    <property type="match status" value="1"/>
</dbReference>
<keyword evidence="5" id="KW-0238">DNA-binding</keyword>
<dbReference type="InterPro" id="IPR015943">
    <property type="entry name" value="WD40/YVTN_repeat-like_dom_sf"/>
</dbReference>
<evidence type="ECO:0000256" key="3">
    <source>
        <dbReference type="ARBA" id="ARBA00022737"/>
    </source>
</evidence>
<keyword evidence="4" id="KW-0227">DNA damage</keyword>
<comment type="caution">
    <text evidence="9">The sequence shown here is derived from an EMBL/GenBank/DDBJ whole genome shotgun (WGS) entry which is preliminary data.</text>
</comment>
<evidence type="ECO:0000313" key="10">
    <source>
        <dbReference type="Proteomes" id="UP000037460"/>
    </source>
</evidence>
<dbReference type="PROSITE" id="PS00678">
    <property type="entry name" value="WD_REPEATS_1"/>
    <property type="match status" value="1"/>
</dbReference>
<dbReference type="OrthoDB" id="9890280at2759"/>
<dbReference type="GO" id="GO:2000001">
    <property type="term" value="P:regulation of DNA damage checkpoint"/>
    <property type="evidence" value="ECO:0007669"/>
    <property type="project" value="TreeGrafter"/>
</dbReference>
<feature type="region of interest" description="Disordered" evidence="7">
    <location>
        <begin position="84"/>
        <end position="139"/>
    </location>
</feature>
<dbReference type="InterPro" id="IPR019775">
    <property type="entry name" value="WD40_repeat_CS"/>
</dbReference>
<proteinExistence type="inferred from homology"/>
<name>A0A0M0J6Y8_9EUKA</name>
<gene>
    <name evidence="9" type="ORF">Ctob_000286</name>
</gene>
<organism evidence="9 10">
    <name type="scientific">Chrysochromulina tobinii</name>
    <dbReference type="NCBI Taxonomy" id="1460289"/>
    <lineage>
        <taxon>Eukaryota</taxon>
        <taxon>Haptista</taxon>
        <taxon>Haptophyta</taxon>
        <taxon>Prymnesiophyceae</taxon>
        <taxon>Prymnesiales</taxon>
        <taxon>Chrysochromulinaceae</taxon>
        <taxon>Chrysochromulina</taxon>
    </lineage>
</organism>
<evidence type="ECO:0000256" key="6">
    <source>
        <dbReference type="PROSITE-ProRule" id="PRU00221"/>
    </source>
</evidence>
<keyword evidence="8" id="KW-1133">Transmembrane helix</keyword>
<feature type="transmembrane region" description="Helical" evidence="8">
    <location>
        <begin position="27"/>
        <end position="45"/>
    </location>
</feature>
<evidence type="ECO:0000313" key="9">
    <source>
        <dbReference type="EMBL" id="KOO21973.1"/>
    </source>
</evidence>
<dbReference type="PANTHER" id="PTHR14773">
    <property type="entry name" value="WD REPEAT-CONTAINING PROTEIN 76"/>
    <property type="match status" value="1"/>
</dbReference>
<feature type="repeat" description="WD" evidence="6">
    <location>
        <begin position="358"/>
        <end position="394"/>
    </location>
</feature>
<dbReference type="GO" id="GO:0003677">
    <property type="term" value="F:DNA binding"/>
    <property type="evidence" value="ECO:0007669"/>
    <property type="project" value="UniProtKB-KW"/>
</dbReference>
<keyword evidence="8" id="KW-0472">Membrane</keyword>
<evidence type="ECO:0000256" key="2">
    <source>
        <dbReference type="ARBA" id="ARBA00022574"/>
    </source>
</evidence>
<keyword evidence="2 6" id="KW-0853">WD repeat</keyword>
<dbReference type="GO" id="GO:0005634">
    <property type="term" value="C:nucleus"/>
    <property type="evidence" value="ECO:0007669"/>
    <property type="project" value="TreeGrafter"/>
</dbReference>
<dbReference type="GO" id="GO:0006974">
    <property type="term" value="P:DNA damage response"/>
    <property type="evidence" value="ECO:0007669"/>
    <property type="project" value="UniProtKB-KW"/>
</dbReference>
<evidence type="ECO:0000256" key="7">
    <source>
        <dbReference type="SAM" id="MobiDB-lite"/>
    </source>
</evidence>
<evidence type="ECO:0000256" key="8">
    <source>
        <dbReference type="SAM" id="Phobius"/>
    </source>
</evidence>
<keyword evidence="3" id="KW-0677">Repeat</keyword>
<comment type="similarity">
    <text evidence="1">Belongs to the WD repeat DDB2/WDR76 family.</text>
</comment>
<accession>A0A0M0J6Y8</accession>
<sequence length="541" mass="57660">MHGAAKPTFDLFYREVFLPEHRHPVNVALHMLGTFAGLAFVPVVLAMPLAWYPALLLFPLVHAAPGLLGHRLLERNITVVTRVKGAAQNKKPKAEKPAPRVRSLRAQNLDPEGKPLPNKEVLPSPTPEPEPKRQRLASVPLDATKVSTGTTSAHEASTFLARLSMLAGSSSDTTPTTDGGGRTKATAKTKASMAIAAPESRSIALEALGVREDDIAKLVPDRIFSLEMHPADTKLLVAAGDTWGRVGLWDVDAGDDQPVVTFSPHSRPVTGLRVLPSAPHQLLSCSQDGAVRCLNLTGGASAAFVELYRAPEDAHGDYASLHGLSRTAGEGGALAIARSDGVVVLMDSRVSSAGASSWQAHDKKIFGVDFSPLQPCLLASASLDRSVRLWDVRTLGGKPKPLVELSHGLSVTAARFSPSGTKLLTTCNDDLLRVYAAGAWLGSKTAAKRADESEATVKHNNKTGQYLTPFQAEWVRGSDDVFACGSLAQPRGVDVFHADGTVASRLEHDHVTSVISLLAWHPTKPVLAASNSSGKVFLWRE</sequence>
<evidence type="ECO:0000256" key="4">
    <source>
        <dbReference type="ARBA" id="ARBA00022763"/>
    </source>
</evidence>
<dbReference type="SMART" id="SM00320">
    <property type="entry name" value="WD40"/>
    <property type="match status" value="5"/>
</dbReference>
<dbReference type="Gene3D" id="2.130.10.10">
    <property type="entry name" value="YVTN repeat-like/Quinoprotein amine dehydrogenase"/>
    <property type="match status" value="1"/>
</dbReference>
<keyword evidence="10" id="KW-1185">Reference proteome</keyword>
<dbReference type="InterPro" id="IPR050853">
    <property type="entry name" value="WD_repeat_DNA-damage-binding"/>
</dbReference>
<dbReference type="InterPro" id="IPR036322">
    <property type="entry name" value="WD40_repeat_dom_sf"/>
</dbReference>
<dbReference type="Pfam" id="PF00400">
    <property type="entry name" value="WD40"/>
    <property type="match status" value="3"/>
</dbReference>
<dbReference type="EMBL" id="JWZX01003320">
    <property type="protein sequence ID" value="KOO21973.1"/>
    <property type="molecule type" value="Genomic_DNA"/>
</dbReference>
<dbReference type="Proteomes" id="UP000037460">
    <property type="component" value="Unassembled WGS sequence"/>
</dbReference>
<evidence type="ECO:0000256" key="5">
    <source>
        <dbReference type="ARBA" id="ARBA00023125"/>
    </source>
</evidence>
<dbReference type="SUPFAM" id="SSF50978">
    <property type="entry name" value="WD40 repeat-like"/>
    <property type="match status" value="1"/>
</dbReference>
<dbReference type="PANTHER" id="PTHR14773:SF0">
    <property type="entry name" value="WD REPEAT-CONTAINING PROTEIN 76"/>
    <property type="match status" value="1"/>
</dbReference>
<reference evidence="10" key="1">
    <citation type="journal article" date="2015" name="PLoS Genet.">
        <title>Genome Sequence and Transcriptome Analyses of Chrysochromulina tobin: Metabolic Tools for Enhanced Algal Fitness in the Prominent Order Prymnesiales (Haptophyceae).</title>
        <authorList>
            <person name="Hovde B.T."/>
            <person name="Deodato C.R."/>
            <person name="Hunsperger H.M."/>
            <person name="Ryken S.A."/>
            <person name="Yost W."/>
            <person name="Jha R.K."/>
            <person name="Patterson J."/>
            <person name="Monnat R.J. Jr."/>
            <person name="Barlow S.B."/>
            <person name="Starkenburg S.R."/>
            <person name="Cattolico R.A."/>
        </authorList>
    </citation>
    <scope>NUCLEOTIDE SEQUENCE</scope>
    <source>
        <strain evidence="10">CCMP291</strain>
    </source>
</reference>
<dbReference type="AlphaFoldDB" id="A0A0M0J6Y8"/>
<evidence type="ECO:0000256" key="1">
    <source>
        <dbReference type="ARBA" id="ARBA00005434"/>
    </source>
</evidence>